<feature type="compositionally biased region" description="Basic and acidic residues" evidence="1">
    <location>
        <begin position="70"/>
        <end position="83"/>
    </location>
</feature>
<protein>
    <submittedName>
        <fullName evidence="2">Uncharacterized protein</fullName>
    </submittedName>
</protein>
<sequence>MTISTGSHISNNQRKAHNFSHKETKTEARTGKKKSTYLLLPNNQSFVKEKIVKAVTAPLASCTSRLQSQSDHRVHESRDKARAEPVQLFGTNGGDLWI</sequence>
<feature type="region of interest" description="Disordered" evidence="1">
    <location>
        <begin position="62"/>
        <end position="86"/>
    </location>
</feature>
<reference evidence="2" key="1">
    <citation type="submission" date="2018-02" db="EMBL/GenBank/DDBJ databases">
        <title>Rhizophora mucronata_Transcriptome.</title>
        <authorList>
            <person name="Meera S.P."/>
            <person name="Sreeshan A."/>
            <person name="Augustine A."/>
        </authorList>
    </citation>
    <scope>NUCLEOTIDE SEQUENCE</scope>
    <source>
        <tissue evidence="2">Leaf</tissue>
    </source>
</reference>
<dbReference type="AlphaFoldDB" id="A0A2P2JFP9"/>
<feature type="region of interest" description="Disordered" evidence="1">
    <location>
        <begin position="1"/>
        <end position="35"/>
    </location>
</feature>
<dbReference type="EMBL" id="GGEC01011799">
    <property type="protein sequence ID" value="MBW92282.1"/>
    <property type="molecule type" value="Transcribed_RNA"/>
</dbReference>
<proteinExistence type="predicted"/>
<feature type="compositionally biased region" description="Basic and acidic residues" evidence="1">
    <location>
        <begin position="20"/>
        <end position="30"/>
    </location>
</feature>
<accession>A0A2P2JFP9</accession>
<evidence type="ECO:0000256" key="1">
    <source>
        <dbReference type="SAM" id="MobiDB-lite"/>
    </source>
</evidence>
<feature type="compositionally biased region" description="Polar residues" evidence="1">
    <location>
        <begin position="1"/>
        <end position="13"/>
    </location>
</feature>
<name>A0A2P2JFP9_RHIMU</name>
<organism evidence="2">
    <name type="scientific">Rhizophora mucronata</name>
    <name type="common">Asiatic mangrove</name>
    <dbReference type="NCBI Taxonomy" id="61149"/>
    <lineage>
        <taxon>Eukaryota</taxon>
        <taxon>Viridiplantae</taxon>
        <taxon>Streptophyta</taxon>
        <taxon>Embryophyta</taxon>
        <taxon>Tracheophyta</taxon>
        <taxon>Spermatophyta</taxon>
        <taxon>Magnoliopsida</taxon>
        <taxon>eudicotyledons</taxon>
        <taxon>Gunneridae</taxon>
        <taxon>Pentapetalae</taxon>
        <taxon>rosids</taxon>
        <taxon>fabids</taxon>
        <taxon>Malpighiales</taxon>
        <taxon>Rhizophoraceae</taxon>
        <taxon>Rhizophora</taxon>
    </lineage>
</organism>
<evidence type="ECO:0000313" key="2">
    <source>
        <dbReference type="EMBL" id="MBW92282.1"/>
    </source>
</evidence>